<feature type="coiled-coil region" evidence="8">
    <location>
        <begin position="511"/>
        <end position="545"/>
    </location>
</feature>
<keyword evidence="14" id="KW-1185">Reference proteome</keyword>
<feature type="compositionally biased region" description="Basic and acidic residues" evidence="9">
    <location>
        <begin position="150"/>
        <end position="174"/>
    </location>
</feature>
<feature type="region of interest" description="Disordered" evidence="9">
    <location>
        <begin position="1"/>
        <end position="195"/>
    </location>
</feature>
<dbReference type="AlphaFoldDB" id="A0A024G224"/>
<feature type="region of interest" description="Disordered" evidence="9">
    <location>
        <begin position="485"/>
        <end position="505"/>
    </location>
</feature>
<evidence type="ECO:0000256" key="4">
    <source>
        <dbReference type="ARBA" id="ARBA00022806"/>
    </source>
</evidence>
<evidence type="ECO:0000313" key="13">
    <source>
        <dbReference type="EMBL" id="CCI40721.1"/>
    </source>
</evidence>
<dbReference type="InterPro" id="IPR000629">
    <property type="entry name" value="RNA-helicase_DEAD-box_CS"/>
</dbReference>
<gene>
    <name evidence="13" type="ORF">BN9_015050</name>
</gene>
<dbReference type="FunFam" id="3.40.50.300:FF:000079">
    <property type="entry name" value="probable ATP-dependent RNA helicase DDX17"/>
    <property type="match status" value="1"/>
</dbReference>
<evidence type="ECO:0000256" key="3">
    <source>
        <dbReference type="ARBA" id="ARBA00022801"/>
    </source>
</evidence>
<feature type="compositionally biased region" description="Basic and acidic residues" evidence="9">
    <location>
        <begin position="487"/>
        <end position="502"/>
    </location>
</feature>
<dbReference type="SMART" id="SM00490">
    <property type="entry name" value="HELICc"/>
    <property type="match status" value="1"/>
</dbReference>
<dbReference type="InterPro" id="IPR056149">
    <property type="entry name" value="PRP5/DDX46/KHDC4_KH"/>
</dbReference>
<comment type="caution">
    <text evidence="13">The sequence shown here is derived from an EMBL/GenBank/DDBJ whole genome shotgun (WGS) entry which is preliminary data.</text>
</comment>
<dbReference type="PROSITE" id="PS51194">
    <property type="entry name" value="HELICASE_CTER"/>
    <property type="match status" value="1"/>
</dbReference>
<dbReference type="PROSITE" id="PS00039">
    <property type="entry name" value="DEAD_ATP_HELICASE"/>
    <property type="match status" value="1"/>
</dbReference>
<dbReference type="PANTHER" id="PTHR47958">
    <property type="entry name" value="ATP-DEPENDENT RNA HELICASE DBP3"/>
    <property type="match status" value="1"/>
</dbReference>
<keyword evidence="2" id="KW-0547">Nucleotide-binding</keyword>
<dbReference type="InterPro" id="IPR011545">
    <property type="entry name" value="DEAD/DEAH_box_helicase_dom"/>
</dbReference>
<dbReference type="InterPro" id="IPR001650">
    <property type="entry name" value="Helicase_C-like"/>
</dbReference>
<dbReference type="CDD" id="cd22475">
    <property type="entry name" value="KH-I_AtRH42_like"/>
    <property type="match status" value="1"/>
</dbReference>
<dbReference type="GO" id="GO:0005524">
    <property type="term" value="F:ATP binding"/>
    <property type="evidence" value="ECO:0007669"/>
    <property type="project" value="UniProtKB-KW"/>
</dbReference>
<evidence type="ECO:0000256" key="9">
    <source>
        <dbReference type="SAM" id="MobiDB-lite"/>
    </source>
</evidence>
<evidence type="ECO:0000256" key="8">
    <source>
        <dbReference type="SAM" id="Coils"/>
    </source>
</evidence>
<dbReference type="InterPro" id="IPR014001">
    <property type="entry name" value="Helicase_ATP-bd"/>
</dbReference>
<dbReference type="EMBL" id="CAIX01000011">
    <property type="protein sequence ID" value="CCI40721.1"/>
    <property type="molecule type" value="Genomic_DNA"/>
</dbReference>
<dbReference type="GO" id="GO:0003676">
    <property type="term" value="F:nucleic acid binding"/>
    <property type="evidence" value="ECO:0007669"/>
    <property type="project" value="InterPro"/>
</dbReference>
<feature type="compositionally biased region" description="Basic and acidic residues" evidence="9">
    <location>
        <begin position="269"/>
        <end position="289"/>
    </location>
</feature>
<keyword evidence="8" id="KW-0175">Coiled coil</keyword>
<dbReference type="EC" id="3.6.4.13" evidence="1"/>
<evidence type="ECO:0000259" key="12">
    <source>
        <dbReference type="PROSITE" id="PS51195"/>
    </source>
</evidence>
<feature type="compositionally biased region" description="Basic residues" evidence="9">
    <location>
        <begin position="1"/>
        <end position="46"/>
    </location>
</feature>
<evidence type="ECO:0000259" key="11">
    <source>
        <dbReference type="PROSITE" id="PS51194"/>
    </source>
</evidence>
<protein>
    <recommendedName>
        <fullName evidence="1">RNA helicase</fullName>
        <ecNumber evidence="1">3.6.4.13</ecNumber>
    </recommendedName>
</protein>
<evidence type="ECO:0000256" key="1">
    <source>
        <dbReference type="ARBA" id="ARBA00012552"/>
    </source>
</evidence>
<dbReference type="Pfam" id="PF00271">
    <property type="entry name" value="Helicase_C"/>
    <property type="match status" value="1"/>
</dbReference>
<dbReference type="SUPFAM" id="SSF52540">
    <property type="entry name" value="P-loop containing nucleoside triphosphate hydrolases"/>
    <property type="match status" value="2"/>
</dbReference>
<keyword evidence="5" id="KW-0067">ATP-binding</keyword>
<dbReference type="InParanoid" id="A0A024G224"/>
<sequence>METKSRSRSRVRSPRLRNRSRSKSENHKRKKSKKKQSKSRHSHKSRRDSIDKVRHQRSDRKSSSQERHKRSDRKSSSRERHKRSDRKSSSRERHRSRQHKGYRELKTDARRGRSSRKRDLSRSVSQSVSSNESNERRKKKEHKKLKKREKYNDSEKIYEKGSRRKERDDYHRAVDTIPSKQRKESSGSRAYDSTISYKKTFPTSVAFNLKTIPKGKPRMTVAMDMKALESSEEEEKKRRRERLRMWREQQQKIKELEDATIDAELPSSDFDKVEPSVKESKEGQEKITEEAIEEPVVEKEKLRNVQAPQKDKQDNGQASQEQKQYISEAIQEEKQDKCQEAEEEKRDNDQVAKLENQEKGQVAEEEKFDKGQVVEEEKRDDNQVADKQERDNGQVAEEQQLENAQVADAQKIDTFEVDKEQNQENGHVSSPKLERNIDTDEKEKTEEDTIDPLDAYMAGIVEEAIEQESFVSSASNVISLEDLQSQPREKEINQTSATKEDADGLTTAELEAREEEELREFMRAIKEKRQREEELEQQSIEVNDENGRNAVHKSAQETGRIYQGLEEDTIGEEAENVDHRSALEILQEAQKKKDIKPVDHSKVEYVPFQKKLYVTPREIKDLADDEVQELRNKMEIKVRGKNCPRPVLKWSQCGFSLRLQQLIQKHGYTEPFAIQRQALPAIMAGRDVIGIAKTGSGKTLAFLLPMFRHILHQPPLKEGEGPIGLIMAPARELAQQIYVEAKRFAKDLGLRATAVYGGSSVSEQIGKLKRGSEIVICTPGRMIDILCMSAGKVVSLQRVSYVVLDEADRMFDMGFEPQITKIIMNIRPDRQTLLFSATFPRSVETLARKVLLKPVEITVGARSTASGDITQYVEVREESDKFMRLLQLLGYWYGKGNVLVFVNTQQTCDQIFQDLMKAGYPALSLHGIILYAWNDKSTKRFDAGGKDQIDRDYTIDDFKRQVRTLMVATSVAGRGLDVKDLVLVVNYHCPNHLEDYVHRVGRTGRAGRKGTAYTFISPDEEEYAVDLVKALENAKQTIPAELVVLAETFKEKVKRGEARYHGSGFKGKGFTFDESEKNETQRTADLQKRQYEIDQGILVEENASGEDEDEAVNDAEVSSKATAHSTGSGHHRNGANDTISAVKKAQQIAQILDMQYKQTQAQTSTLVDGHFEEELEINEYPQQARWKVTQKEASDSVAELTGAAIIARGSYVPSGRKPNPGERKLYLAIEGPTRQSVIEAKREIQRILDETTLQVGLGGDKYSKYNL</sequence>
<dbReference type="GO" id="GO:0016787">
    <property type="term" value="F:hydrolase activity"/>
    <property type="evidence" value="ECO:0007669"/>
    <property type="project" value="UniProtKB-KW"/>
</dbReference>
<feature type="compositionally biased region" description="Basic and acidic residues" evidence="9">
    <location>
        <begin position="101"/>
        <end position="121"/>
    </location>
</feature>
<dbReference type="InterPro" id="IPR014014">
    <property type="entry name" value="RNA_helicase_DEAD_Q_motif"/>
</dbReference>
<feature type="compositionally biased region" description="Basic and acidic residues" evidence="9">
    <location>
        <begin position="432"/>
        <end position="447"/>
    </location>
</feature>
<feature type="compositionally biased region" description="Basic and acidic residues" evidence="9">
    <location>
        <begin position="331"/>
        <end position="392"/>
    </location>
</feature>
<evidence type="ECO:0000259" key="10">
    <source>
        <dbReference type="PROSITE" id="PS51192"/>
    </source>
</evidence>
<evidence type="ECO:0000256" key="5">
    <source>
        <dbReference type="ARBA" id="ARBA00022840"/>
    </source>
</evidence>
<dbReference type="OrthoDB" id="196131at2759"/>
<keyword evidence="3" id="KW-0378">Hydrolase</keyword>
<feature type="domain" description="Helicase C-terminal" evidence="11">
    <location>
        <begin position="868"/>
        <end position="1046"/>
    </location>
</feature>
<accession>A0A024G224</accession>
<comment type="similarity">
    <text evidence="6">Belongs to the DEAD box helicase family. DDX46/PRP5 subfamily.</text>
</comment>
<dbReference type="Pfam" id="PF00270">
    <property type="entry name" value="DEAD"/>
    <property type="match status" value="1"/>
</dbReference>
<feature type="compositionally biased region" description="Polar residues" evidence="9">
    <location>
        <begin position="315"/>
        <end position="325"/>
    </location>
</feature>
<dbReference type="InterPro" id="IPR027417">
    <property type="entry name" value="P-loop_NTPase"/>
</dbReference>
<dbReference type="PROSITE" id="PS51195">
    <property type="entry name" value="Q_MOTIF"/>
    <property type="match status" value="1"/>
</dbReference>
<name>A0A024G224_9STRA</name>
<reference evidence="13 14" key="1">
    <citation type="submission" date="2012-05" db="EMBL/GenBank/DDBJ databases">
        <title>Recombination and specialization in a pathogen metapopulation.</title>
        <authorList>
            <person name="Gardiner A."/>
            <person name="Kemen E."/>
            <person name="Schultz-Larsen T."/>
            <person name="MacLean D."/>
            <person name="Van Oosterhout C."/>
            <person name="Jones J.D.G."/>
        </authorList>
    </citation>
    <scope>NUCLEOTIDE SEQUENCE [LARGE SCALE GENOMIC DNA]</scope>
    <source>
        <strain evidence="13 14">Ac Nc2</strain>
    </source>
</reference>
<proteinExistence type="inferred from homology"/>
<feature type="domain" description="Helicase ATP-binding" evidence="10">
    <location>
        <begin position="679"/>
        <end position="857"/>
    </location>
</feature>
<feature type="compositionally biased region" description="Basic and acidic residues" evidence="9">
    <location>
        <begin position="296"/>
        <end position="314"/>
    </location>
</feature>
<dbReference type="Proteomes" id="UP000053237">
    <property type="component" value="Unassembled WGS sequence"/>
</dbReference>
<evidence type="ECO:0000256" key="2">
    <source>
        <dbReference type="ARBA" id="ARBA00022741"/>
    </source>
</evidence>
<organism evidence="13 14">
    <name type="scientific">Albugo candida</name>
    <dbReference type="NCBI Taxonomy" id="65357"/>
    <lineage>
        <taxon>Eukaryota</taxon>
        <taxon>Sar</taxon>
        <taxon>Stramenopiles</taxon>
        <taxon>Oomycota</taxon>
        <taxon>Peronosporomycetes</taxon>
        <taxon>Albuginales</taxon>
        <taxon>Albuginaceae</taxon>
        <taxon>Albugo</taxon>
    </lineage>
</organism>
<dbReference type="Gene3D" id="3.40.50.300">
    <property type="entry name" value="P-loop containing nucleotide triphosphate hydrolases"/>
    <property type="match status" value="2"/>
</dbReference>
<feature type="compositionally biased region" description="Basic residues" evidence="9">
    <location>
        <begin position="136"/>
        <end position="149"/>
    </location>
</feature>
<evidence type="ECO:0000313" key="14">
    <source>
        <dbReference type="Proteomes" id="UP000053237"/>
    </source>
</evidence>
<dbReference type="STRING" id="65357.A0A024G224"/>
<feature type="compositionally biased region" description="Low complexity" evidence="9">
    <location>
        <begin position="122"/>
        <end position="132"/>
    </location>
</feature>
<evidence type="ECO:0000256" key="6">
    <source>
        <dbReference type="ARBA" id="ARBA00038511"/>
    </source>
</evidence>
<keyword evidence="4" id="KW-0347">Helicase</keyword>
<dbReference type="CDD" id="cd18787">
    <property type="entry name" value="SF2_C_DEAD"/>
    <property type="match status" value="1"/>
</dbReference>
<feature type="region of interest" description="Disordered" evidence="9">
    <location>
        <begin position="251"/>
        <end position="451"/>
    </location>
</feature>
<feature type="domain" description="DEAD-box RNA helicase Q" evidence="12">
    <location>
        <begin position="648"/>
        <end position="676"/>
    </location>
</feature>
<dbReference type="CDD" id="cd17953">
    <property type="entry name" value="DEADc_DDX46"/>
    <property type="match status" value="1"/>
</dbReference>
<feature type="short sequence motif" description="Q motif" evidence="7">
    <location>
        <begin position="648"/>
        <end position="676"/>
    </location>
</feature>
<evidence type="ECO:0000256" key="7">
    <source>
        <dbReference type="PROSITE-ProRule" id="PRU00552"/>
    </source>
</evidence>
<dbReference type="SMART" id="SM00487">
    <property type="entry name" value="DEXDc"/>
    <property type="match status" value="1"/>
</dbReference>
<dbReference type="PROSITE" id="PS51192">
    <property type="entry name" value="HELICASE_ATP_BIND_1"/>
    <property type="match status" value="1"/>
</dbReference>
<dbReference type="Pfam" id="PF23469">
    <property type="entry name" value="KH_12"/>
    <property type="match status" value="1"/>
</dbReference>
<feature type="compositionally biased region" description="Basic and acidic residues" evidence="9">
    <location>
        <begin position="410"/>
        <end position="422"/>
    </location>
</feature>
<dbReference type="GO" id="GO:0003724">
    <property type="term" value="F:RNA helicase activity"/>
    <property type="evidence" value="ECO:0007669"/>
    <property type="project" value="UniProtKB-EC"/>
</dbReference>